<dbReference type="InterPro" id="IPR015797">
    <property type="entry name" value="NUDIX_hydrolase-like_dom_sf"/>
</dbReference>
<gene>
    <name evidence="2" type="ORF">UT93_C0019G0009</name>
</gene>
<feature type="domain" description="Nudix hydrolase" evidence="1">
    <location>
        <begin position="13"/>
        <end position="166"/>
    </location>
</feature>
<reference evidence="2 3" key="1">
    <citation type="journal article" date="2015" name="Nature">
        <title>rRNA introns, odd ribosomes, and small enigmatic genomes across a large radiation of phyla.</title>
        <authorList>
            <person name="Brown C.T."/>
            <person name="Hug L.A."/>
            <person name="Thomas B.C."/>
            <person name="Sharon I."/>
            <person name="Castelle C.J."/>
            <person name="Singh A."/>
            <person name="Wilkins M.J."/>
            <person name="Williams K.H."/>
            <person name="Banfield J.F."/>
        </authorList>
    </citation>
    <scope>NUCLEOTIDE SEQUENCE [LARGE SCALE GENOMIC DNA]</scope>
</reference>
<evidence type="ECO:0000313" key="2">
    <source>
        <dbReference type="EMBL" id="KKR55741.1"/>
    </source>
</evidence>
<evidence type="ECO:0000259" key="1">
    <source>
        <dbReference type="PROSITE" id="PS51462"/>
    </source>
</evidence>
<dbReference type="AlphaFoldDB" id="A0A0G0S0I3"/>
<protein>
    <recommendedName>
        <fullName evidence="1">Nudix hydrolase domain-containing protein</fullName>
    </recommendedName>
</protein>
<dbReference type="Gene3D" id="3.90.79.10">
    <property type="entry name" value="Nucleoside Triphosphate Pyrophosphohydrolase"/>
    <property type="match status" value="1"/>
</dbReference>
<dbReference type="InterPro" id="IPR000086">
    <property type="entry name" value="NUDIX_hydrolase_dom"/>
</dbReference>
<dbReference type="Proteomes" id="UP000034627">
    <property type="component" value="Unassembled WGS sequence"/>
</dbReference>
<dbReference type="PROSITE" id="PS51462">
    <property type="entry name" value="NUDIX"/>
    <property type="match status" value="1"/>
</dbReference>
<comment type="caution">
    <text evidence="2">The sequence shown here is derived from an EMBL/GenBank/DDBJ whole genome shotgun (WGS) entry which is preliminary data.</text>
</comment>
<organism evidence="2 3">
    <name type="scientific">Candidatus Woesebacteria bacterium GW2011_GWF1_40_24</name>
    <dbReference type="NCBI Taxonomy" id="1618601"/>
    <lineage>
        <taxon>Bacteria</taxon>
        <taxon>Candidatus Woeseibacteriota</taxon>
    </lineage>
</organism>
<dbReference type="PANTHER" id="PTHR43736:SF1">
    <property type="entry name" value="DIHYDRONEOPTERIN TRIPHOSPHATE DIPHOSPHATASE"/>
    <property type="match status" value="1"/>
</dbReference>
<dbReference type="PANTHER" id="PTHR43736">
    <property type="entry name" value="ADP-RIBOSE PYROPHOSPHATASE"/>
    <property type="match status" value="1"/>
</dbReference>
<proteinExistence type="predicted"/>
<dbReference type="Pfam" id="PF00293">
    <property type="entry name" value="NUDIX"/>
    <property type="match status" value="1"/>
</dbReference>
<sequence length="175" mass="19690">MGNDTQNQTILITREFSSGGVVYREDKKGKLWLVRKTTASDLFPNSYWMLPKGWLDDSGEGVPGPMASGKLKANEDILQKTAIREVSEEGGIEAQIIDKIGTIKFFYNNPTRGKVLKFVTYYLMKWVSDLPEGFDGETSEIAWLPFDEAFNKLSFAREKETLKKALKLIPGTSLV</sequence>
<accession>A0A0G0S0I3</accession>
<name>A0A0G0S0I3_9BACT</name>
<dbReference type="EMBL" id="LBYR01000019">
    <property type="protein sequence ID" value="KKR55741.1"/>
    <property type="molecule type" value="Genomic_DNA"/>
</dbReference>
<dbReference type="SUPFAM" id="SSF55811">
    <property type="entry name" value="Nudix"/>
    <property type="match status" value="1"/>
</dbReference>
<evidence type="ECO:0000313" key="3">
    <source>
        <dbReference type="Proteomes" id="UP000034627"/>
    </source>
</evidence>